<evidence type="ECO:0000313" key="7">
    <source>
        <dbReference type="Proteomes" id="UP000195455"/>
    </source>
</evidence>
<dbReference type="GO" id="GO:0003700">
    <property type="term" value="F:DNA-binding transcription factor activity"/>
    <property type="evidence" value="ECO:0007669"/>
    <property type="project" value="TreeGrafter"/>
</dbReference>
<dbReference type="PANTHER" id="PTHR30136">
    <property type="entry name" value="HELIX-TURN-HELIX TRANSCRIPTIONAL REGULATOR, ICLR FAMILY"/>
    <property type="match status" value="1"/>
</dbReference>
<dbReference type="InterPro" id="IPR014757">
    <property type="entry name" value="Tscrpt_reg_IclR_C"/>
</dbReference>
<dbReference type="EMBL" id="NFHM01000021">
    <property type="protein sequence ID" value="OUN41189.1"/>
    <property type="molecule type" value="Genomic_DNA"/>
</dbReference>
<dbReference type="InterPro" id="IPR036390">
    <property type="entry name" value="WH_DNA-bd_sf"/>
</dbReference>
<proteinExistence type="predicted"/>
<accession>A0A1Y3U453</accession>
<dbReference type="Pfam" id="PF09339">
    <property type="entry name" value="HTH_IclR"/>
    <property type="match status" value="1"/>
</dbReference>
<dbReference type="SUPFAM" id="SSF46785">
    <property type="entry name" value="Winged helix' DNA-binding domain"/>
    <property type="match status" value="1"/>
</dbReference>
<dbReference type="InterPro" id="IPR029016">
    <property type="entry name" value="GAF-like_dom_sf"/>
</dbReference>
<reference evidence="7" key="1">
    <citation type="submission" date="2017-04" db="EMBL/GenBank/DDBJ databases">
        <title>Function of individual gut microbiota members based on whole genome sequencing of pure cultures obtained from chicken caecum.</title>
        <authorList>
            <person name="Medvecky M."/>
            <person name="Cejkova D."/>
            <person name="Polansky O."/>
            <person name="Karasova D."/>
            <person name="Kubasova T."/>
            <person name="Cizek A."/>
            <person name="Rychlik I."/>
        </authorList>
    </citation>
    <scope>NUCLEOTIDE SEQUENCE [LARGE SCALE GENOMIC DNA]</scope>
    <source>
        <strain evidence="7">An75</strain>
    </source>
</reference>
<dbReference type="AlphaFoldDB" id="A0A1Y3U453"/>
<dbReference type="GO" id="GO:0003677">
    <property type="term" value="F:DNA binding"/>
    <property type="evidence" value="ECO:0007669"/>
    <property type="project" value="UniProtKB-KW"/>
</dbReference>
<keyword evidence="2" id="KW-0238">DNA-binding</keyword>
<sequence length="295" mass="34175">MNRLTSMRSISMMNIIKYIDCESEMIVCSKKRGIFMEFNYTPKYPVQTLQKAIEILMYIKENGSSDGLTIAELSEKLDMGKSVVHRILDTLYAYRFVEKTDKNGAYRLGWGIYEIAQTIPLHHSLNEDVYRKIMEKLCNEFQETVNLGIYNNGEVVIICKVEPDRRVRSNIEVGEREPLYATALGKQFLSEFTKDKVREYFETVQLKKLTENTIVDLDKMYEELKKVRMNGVSIDNQEYSEDLICTAAPIYNYENKIVAALSISVPESRYTEKKSKEIVNSLKEAAMEISEFLGY</sequence>
<dbReference type="GO" id="GO:0045892">
    <property type="term" value="P:negative regulation of DNA-templated transcription"/>
    <property type="evidence" value="ECO:0007669"/>
    <property type="project" value="TreeGrafter"/>
</dbReference>
<dbReference type="Proteomes" id="UP000195455">
    <property type="component" value="Unassembled WGS sequence"/>
</dbReference>
<protein>
    <recommendedName>
        <fullName evidence="8">IclR family transcriptional regulator</fullName>
    </recommendedName>
</protein>
<evidence type="ECO:0000256" key="3">
    <source>
        <dbReference type="ARBA" id="ARBA00023163"/>
    </source>
</evidence>
<evidence type="ECO:0008006" key="8">
    <source>
        <dbReference type="Google" id="ProtNLM"/>
    </source>
</evidence>
<dbReference type="Pfam" id="PF01614">
    <property type="entry name" value="IclR_C"/>
    <property type="match status" value="1"/>
</dbReference>
<gene>
    <name evidence="6" type="ORF">B5G26_12155</name>
</gene>
<evidence type="ECO:0000259" key="4">
    <source>
        <dbReference type="PROSITE" id="PS51077"/>
    </source>
</evidence>
<keyword evidence="3" id="KW-0804">Transcription</keyword>
<dbReference type="SUPFAM" id="SSF55781">
    <property type="entry name" value="GAF domain-like"/>
    <property type="match status" value="1"/>
</dbReference>
<evidence type="ECO:0000259" key="5">
    <source>
        <dbReference type="PROSITE" id="PS51078"/>
    </source>
</evidence>
<dbReference type="InterPro" id="IPR005471">
    <property type="entry name" value="Tscrpt_reg_IclR_N"/>
</dbReference>
<evidence type="ECO:0000313" key="6">
    <source>
        <dbReference type="EMBL" id="OUN41189.1"/>
    </source>
</evidence>
<dbReference type="PROSITE" id="PS51078">
    <property type="entry name" value="ICLR_ED"/>
    <property type="match status" value="1"/>
</dbReference>
<dbReference type="SMART" id="SM00346">
    <property type="entry name" value="HTH_ICLR"/>
    <property type="match status" value="1"/>
</dbReference>
<feature type="domain" description="HTH iclR-type" evidence="4">
    <location>
        <begin position="46"/>
        <end position="110"/>
    </location>
</feature>
<name>A0A1Y3U453_9FIRM</name>
<dbReference type="Gene3D" id="1.10.10.10">
    <property type="entry name" value="Winged helix-like DNA-binding domain superfamily/Winged helix DNA-binding domain"/>
    <property type="match status" value="1"/>
</dbReference>
<dbReference type="InterPro" id="IPR036388">
    <property type="entry name" value="WH-like_DNA-bd_sf"/>
</dbReference>
<dbReference type="PROSITE" id="PS51077">
    <property type="entry name" value="HTH_ICLR"/>
    <property type="match status" value="1"/>
</dbReference>
<feature type="domain" description="IclR-ED" evidence="5">
    <location>
        <begin position="111"/>
        <end position="295"/>
    </location>
</feature>
<evidence type="ECO:0000256" key="2">
    <source>
        <dbReference type="ARBA" id="ARBA00023125"/>
    </source>
</evidence>
<dbReference type="Gene3D" id="3.30.450.40">
    <property type="match status" value="1"/>
</dbReference>
<organism evidence="6 7">
    <name type="scientific">Anaerotignum lactatifermentans</name>
    <dbReference type="NCBI Taxonomy" id="160404"/>
    <lineage>
        <taxon>Bacteria</taxon>
        <taxon>Bacillati</taxon>
        <taxon>Bacillota</taxon>
        <taxon>Clostridia</taxon>
        <taxon>Lachnospirales</taxon>
        <taxon>Anaerotignaceae</taxon>
        <taxon>Anaerotignum</taxon>
    </lineage>
</organism>
<evidence type="ECO:0000256" key="1">
    <source>
        <dbReference type="ARBA" id="ARBA00023015"/>
    </source>
</evidence>
<dbReference type="PANTHER" id="PTHR30136:SF35">
    <property type="entry name" value="HTH-TYPE TRANSCRIPTIONAL REGULATOR RV1719"/>
    <property type="match status" value="1"/>
</dbReference>
<keyword evidence="1" id="KW-0805">Transcription regulation</keyword>
<dbReference type="InterPro" id="IPR050707">
    <property type="entry name" value="HTH_MetabolicPath_Reg"/>
</dbReference>
<comment type="caution">
    <text evidence="6">The sequence shown here is derived from an EMBL/GenBank/DDBJ whole genome shotgun (WGS) entry which is preliminary data.</text>
</comment>